<dbReference type="EMBL" id="MKKU01000093">
    <property type="protein sequence ID" value="RNF24906.1"/>
    <property type="molecule type" value="Genomic_DNA"/>
</dbReference>
<dbReference type="InterPro" id="IPR036420">
    <property type="entry name" value="BRCT_dom_sf"/>
</dbReference>
<feature type="region of interest" description="Disordered" evidence="1">
    <location>
        <begin position="117"/>
        <end position="279"/>
    </location>
</feature>
<feature type="domain" description="BRCT" evidence="2">
    <location>
        <begin position="13"/>
        <end position="107"/>
    </location>
</feature>
<dbReference type="InterPro" id="IPR001357">
    <property type="entry name" value="BRCT_dom"/>
</dbReference>
<feature type="compositionally biased region" description="Low complexity" evidence="1">
    <location>
        <begin position="119"/>
        <end position="131"/>
    </location>
</feature>
<feature type="region of interest" description="Disordered" evidence="1">
    <location>
        <begin position="479"/>
        <end position="512"/>
    </location>
</feature>
<dbReference type="RefSeq" id="XP_029230592.1">
    <property type="nucleotide sequence ID" value="XM_029369347.1"/>
</dbReference>
<feature type="region of interest" description="Disordered" evidence="1">
    <location>
        <begin position="614"/>
        <end position="670"/>
    </location>
</feature>
<dbReference type="OrthoDB" id="244235at2759"/>
<protein>
    <recommendedName>
        <fullName evidence="2">BRCT domain-containing protein</fullName>
    </recommendedName>
</protein>
<accession>A0A3R7LD80</accession>
<keyword evidence="4" id="KW-1185">Reference proteome</keyword>
<feature type="compositionally biased region" description="Basic residues" evidence="1">
    <location>
        <begin position="503"/>
        <end position="512"/>
    </location>
</feature>
<dbReference type="SUPFAM" id="SSF52113">
    <property type="entry name" value="BRCT domain"/>
    <property type="match status" value="3"/>
</dbReference>
<dbReference type="CDD" id="cd00027">
    <property type="entry name" value="BRCT"/>
    <property type="match status" value="1"/>
</dbReference>
<reference evidence="3 4" key="1">
    <citation type="journal article" date="2018" name="BMC Genomics">
        <title>Genomic comparison of Trypanosoma conorhini and Trypanosoma rangeli to Trypanosoma cruzi strains of high and low virulence.</title>
        <authorList>
            <person name="Bradwell K.R."/>
            <person name="Koparde V.N."/>
            <person name="Matveyev A.V."/>
            <person name="Serrano M.G."/>
            <person name="Alves J.M."/>
            <person name="Parikh H."/>
            <person name="Huang B."/>
            <person name="Lee V."/>
            <person name="Espinosa-Alvarez O."/>
            <person name="Ortiz P.A."/>
            <person name="Costa-Martins A.G."/>
            <person name="Teixeira M.M."/>
            <person name="Buck G.A."/>
        </authorList>
    </citation>
    <scope>NUCLEOTIDE SEQUENCE [LARGE SCALE GENOMIC DNA]</scope>
    <source>
        <strain evidence="3 4">025E</strain>
    </source>
</reference>
<dbReference type="AlphaFoldDB" id="A0A3R7LD80"/>
<evidence type="ECO:0000259" key="2">
    <source>
        <dbReference type="PROSITE" id="PS50172"/>
    </source>
</evidence>
<organism evidence="3 4">
    <name type="scientific">Trypanosoma conorhini</name>
    <dbReference type="NCBI Taxonomy" id="83891"/>
    <lineage>
        <taxon>Eukaryota</taxon>
        <taxon>Discoba</taxon>
        <taxon>Euglenozoa</taxon>
        <taxon>Kinetoplastea</taxon>
        <taxon>Metakinetoplastina</taxon>
        <taxon>Trypanosomatida</taxon>
        <taxon>Trypanosomatidae</taxon>
        <taxon>Trypanosoma</taxon>
    </lineage>
</organism>
<sequence>MFFPSPSPSLLTPSVAPFAGVRVFLHIREGTSGAGEDRTKHYAKKALRRLGAALTLSEATADLIVFHCGNESFLENATARGKTVVTPAYLQECAKCMERLSAEAFLVHGRLGHAEGRGDAAVAGSGEAAAAAEEEEGEPPRAELPPKTTSTGLSTVPYLDDDDDDARGRRTTARRAVAPAAKGRDPSDEGAVASASSATAKRSRGSSTDGAPPVGRRKRACCALGGTSDEHSTGAPRKGTHMAPNRKVAPAANGGATEPTASPTDSRRGVSHLRRPTTPPQLRIAVAGEDEGDIQFLCDVVEQLGGVCLSRVFGRVRKPTHLVLGGRGELTPMVLLAKALGIPVLTPQWLYDAISLGEFPEVLPAHLHPIYSASVRPTDSRGGGKKEQEEDKYGGTPTHLPRREPSIEDSLVGMFEQDVGPNYKPIFLGMVFAFVSHSPLVHADQFMELVRTLGGFVTRSALSLNLSVLVDLGYGTAAPQEGEEKNKCEKEKPGEVARAAGASRRRPRRGAVRRVEEAGAALETQSIPLTYQTALSGCAGRGGVTRHASHDVLQRLMAQRRQHELPAVPVVSVEWVIQCILLGEATETAPFEVPLGPQEGSGVAAVDHAKATEDAASGNGLKAAASTPPRQTARCFGEDSGRGRVSWQTPVVTSPFAKTSEGPSSAMKRAEQQLNTQQLLLSLDSDDD</sequence>
<feature type="compositionally biased region" description="Basic and acidic residues" evidence="1">
    <location>
        <begin position="482"/>
        <end position="495"/>
    </location>
</feature>
<proteinExistence type="predicted"/>
<feature type="region of interest" description="Disordered" evidence="1">
    <location>
        <begin position="374"/>
        <end position="404"/>
    </location>
</feature>
<dbReference type="SMART" id="SM00292">
    <property type="entry name" value="BRCT"/>
    <property type="match status" value="3"/>
</dbReference>
<dbReference type="GeneID" id="40316032"/>
<evidence type="ECO:0000313" key="4">
    <source>
        <dbReference type="Proteomes" id="UP000284403"/>
    </source>
</evidence>
<evidence type="ECO:0000256" key="1">
    <source>
        <dbReference type="SAM" id="MobiDB-lite"/>
    </source>
</evidence>
<dbReference type="Proteomes" id="UP000284403">
    <property type="component" value="Unassembled WGS sequence"/>
</dbReference>
<name>A0A3R7LD80_9TRYP</name>
<feature type="compositionally biased region" description="Low complexity" evidence="1">
    <location>
        <begin position="190"/>
        <end position="208"/>
    </location>
</feature>
<feature type="domain" description="BRCT" evidence="2">
    <location>
        <begin position="299"/>
        <end position="354"/>
    </location>
</feature>
<dbReference type="PROSITE" id="PS50172">
    <property type="entry name" value="BRCT"/>
    <property type="match status" value="3"/>
</dbReference>
<gene>
    <name evidence="3" type="ORF">Tco025E_02421</name>
</gene>
<dbReference type="Pfam" id="PF00533">
    <property type="entry name" value="BRCT"/>
    <property type="match status" value="1"/>
</dbReference>
<dbReference type="Gene3D" id="3.40.50.10190">
    <property type="entry name" value="BRCT domain"/>
    <property type="match status" value="2"/>
</dbReference>
<comment type="caution">
    <text evidence="3">The sequence shown here is derived from an EMBL/GenBank/DDBJ whole genome shotgun (WGS) entry which is preliminary data.</text>
</comment>
<feature type="domain" description="BRCT" evidence="2">
    <location>
        <begin position="544"/>
        <end position="593"/>
    </location>
</feature>
<feature type="compositionally biased region" description="Basic and acidic residues" evidence="1">
    <location>
        <begin position="378"/>
        <end position="393"/>
    </location>
</feature>
<evidence type="ECO:0000313" key="3">
    <source>
        <dbReference type="EMBL" id="RNF24906.1"/>
    </source>
</evidence>